<dbReference type="Proteomes" id="UP001228113">
    <property type="component" value="Chromosome"/>
</dbReference>
<keyword evidence="2" id="KW-0963">Cytoplasm</keyword>
<dbReference type="PANTHER" id="PTHR36438">
    <property type="entry name" value="IRON-SULFUR CLUSTER REPAIR PROTEIN YTFE"/>
    <property type="match status" value="1"/>
</dbReference>
<dbReference type="AlphaFoldDB" id="A0AA48KEP3"/>
<dbReference type="InterPro" id="IPR019903">
    <property type="entry name" value="RIC_family"/>
</dbReference>
<name>A0AA48KEP3_9BACT</name>
<proteinExistence type="predicted"/>
<evidence type="ECO:0000256" key="3">
    <source>
        <dbReference type="ARBA" id="ARBA00022723"/>
    </source>
</evidence>
<comment type="subcellular location">
    <subcellularLocation>
        <location evidence="1">Cytoplasm</location>
    </subcellularLocation>
</comment>
<evidence type="ECO:0000259" key="5">
    <source>
        <dbReference type="Pfam" id="PF01814"/>
    </source>
</evidence>
<feature type="domain" description="Hemerythrin-like" evidence="5">
    <location>
        <begin position="77"/>
        <end position="223"/>
    </location>
</feature>
<dbReference type="KEGG" id="msea:METESE_24550"/>
<accession>A0AA48KEP3</accession>
<keyword evidence="3" id="KW-0479">Metal-binding</keyword>
<keyword evidence="4" id="KW-0408">Iron</keyword>
<dbReference type="RefSeq" id="WP_243331877.1">
    <property type="nucleotide sequence ID" value="NZ_AP027081.1"/>
</dbReference>
<dbReference type="GO" id="GO:0005737">
    <property type="term" value="C:cytoplasm"/>
    <property type="evidence" value="ECO:0007669"/>
    <property type="project" value="UniProtKB-SubCell"/>
</dbReference>
<dbReference type="InterPro" id="IPR012312">
    <property type="entry name" value="Hemerythrin-like"/>
</dbReference>
<protein>
    <submittedName>
        <fullName evidence="6">Iron-sulfur cluster repair di-iron protein</fullName>
    </submittedName>
</protein>
<evidence type="ECO:0000313" key="7">
    <source>
        <dbReference type="Proteomes" id="UP001228113"/>
    </source>
</evidence>
<dbReference type="Pfam" id="PF01814">
    <property type="entry name" value="Hemerythrin"/>
    <property type="match status" value="1"/>
</dbReference>
<evidence type="ECO:0000256" key="1">
    <source>
        <dbReference type="ARBA" id="ARBA00004496"/>
    </source>
</evidence>
<dbReference type="Gene3D" id="1.20.120.520">
    <property type="entry name" value="nmb1532 protein domain like"/>
    <property type="match status" value="1"/>
</dbReference>
<organism evidence="6 7">
    <name type="scientific">Mesoterricola sediminis</name>
    <dbReference type="NCBI Taxonomy" id="2927980"/>
    <lineage>
        <taxon>Bacteria</taxon>
        <taxon>Pseudomonadati</taxon>
        <taxon>Acidobacteriota</taxon>
        <taxon>Holophagae</taxon>
        <taxon>Holophagales</taxon>
        <taxon>Holophagaceae</taxon>
        <taxon>Mesoterricola</taxon>
    </lineage>
</organism>
<dbReference type="EMBL" id="AP027081">
    <property type="protein sequence ID" value="BDU77497.1"/>
    <property type="molecule type" value="Genomic_DNA"/>
</dbReference>
<dbReference type="GO" id="GO:0046872">
    <property type="term" value="F:metal ion binding"/>
    <property type="evidence" value="ECO:0007669"/>
    <property type="project" value="UniProtKB-KW"/>
</dbReference>
<evidence type="ECO:0000256" key="4">
    <source>
        <dbReference type="ARBA" id="ARBA00023004"/>
    </source>
</evidence>
<reference evidence="6" key="1">
    <citation type="journal article" date="2023" name="Int. J. Syst. Evol. Microbiol.">
        <title>Mesoterricola silvestris gen. nov., sp. nov., Mesoterricola sediminis sp. nov., Geothrix oryzae sp. nov., Geothrix edaphica sp. nov., Geothrix rubra sp. nov., and Geothrix limicola sp. nov., six novel members of Acidobacteriota isolated from soils.</title>
        <authorList>
            <person name="Itoh H."/>
            <person name="Sugisawa Y."/>
            <person name="Mise K."/>
            <person name="Xu Z."/>
            <person name="Kuniyasu M."/>
            <person name="Ushijima N."/>
            <person name="Kawano K."/>
            <person name="Kobayashi E."/>
            <person name="Shiratori Y."/>
            <person name="Masuda Y."/>
            <person name="Senoo K."/>
        </authorList>
    </citation>
    <scope>NUCLEOTIDE SEQUENCE</scope>
    <source>
        <strain evidence="6">W786</strain>
    </source>
</reference>
<evidence type="ECO:0000313" key="6">
    <source>
        <dbReference type="EMBL" id="BDU77497.1"/>
    </source>
</evidence>
<gene>
    <name evidence="6" type="primary">dnrN_2</name>
    <name evidence="6" type="ORF">METESE_24550</name>
</gene>
<dbReference type="PANTHER" id="PTHR36438:SF1">
    <property type="entry name" value="IRON-SULFUR CLUSTER REPAIR PROTEIN YTFE"/>
    <property type="match status" value="1"/>
</dbReference>
<sequence length="227" mass="25265">MPLDPTPTLDTLASASPAALRHLIRLGLDPLQDGSLTLAEACAPLGLDPEATARDLAAHPPQPRRDWTHAPLTELIEHIVTHHHAFTRDELVRIQKLVDRALAVPGPGQVTLIKVKVHIAALTRDLVAHFQMEERNLFPAIRAIEHGAEPPLSLSTPTEQARTITAEHEVAEELFHTIRMLTGDYAIPAEAGRDYRLICLALRNLEEDLHLHLFLENHILFPRSLPR</sequence>
<keyword evidence="7" id="KW-1185">Reference proteome</keyword>
<evidence type="ECO:0000256" key="2">
    <source>
        <dbReference type="ARBA" id="ARBA00022490"/>
    </source>
</evidence>